<proteinExistence type="predicted"/>
<accession>A0A0E9RY41</accession>
<name>A0A0E9RY41_ANGAN</name>
<organism evidence="2">
    <name type="scientific">Anguilla anguilla</name>
    <name type="common">European freshwater eel</name>
    <name type="synonym">Muraena anguilla</name>
    <dbReference type="NCBI Taxonomy" id="7936"/>
    <lineage>
        <taxon>Eukaryota</taxon>
        <taxon>Metazoa</taxon>
        <taxon>Chordata</taxon>
        <taxon>Craniata</taxon>
        <taxon>Vertebrata</taxon>
        <taxon>Euteleostomi</taxon>
        <taxon>Actinopterygii</taxon>
        <taxon>Neopterygii</taxon>
        <taxon>Teleostei</taxon>
        <taxon>Anguilliformes</taxon>
        <taxon>Anguillidae</taxon>
        <taxon>Anguilla</taxon>
    </lineage>
</organism>
<reference evidence="2" key="2">
    <citation type="journal article" date="2015" name="Fish Shellfish Immunol.">
        <title>Early steps in the European eel (Anguilla anguilla)-Vibrio vulnificus interaction in the gills: Role of the RtxA13 toxin.</title>
        <authorList>
            <person name="Callol A."/>
            <person name="Pajuelo D."/>
            <person name="Ebbesson L."/>
            <person name="Teles M."/>
            <person name="MacKenzie S."/>
            <person name="Amaro C."/>
        </authorList>
    </citation>
    <scope>NUCLEOTIDE SEQUENCE</scope>
</reference>
<evidence type="ECO:0000256" key="1">
    <source>
        <dbReference type="SAM" id="Phobius"/>
    </source>
</evidence>
<feature type="transmembrane region" description="Helical" evidence="1">
    <location>
        <begin position="7"/>
        <end position="24"/>
    </location>
</feature>
<protein>
    <submittedName>
        <fullName evidence="2">Uncharacterized protein</fullName>
    </submittedName>
</protein>
<reference evidence="2" key="1">
    <citation type="submission" date="2014-11" db="EMBL/GenBank/DDBJ databases">
        <authorList>
            <person name="Amaro Gonzalez C."/>
        </authorList>
    </citation>
    <scope>NUCLEOTIDE SEQUENCE</scope>
</reference>
<keyword evidence="1" id="KW-0812">Transmembrane</keyword>
<keyword evidence="1" id="KW-0472">Membrane</keyword>
<dbReference type="EMBL" id="GBXM01074805">
    <property type="protein sequence ID" value="JAH33772.1"/>
    <property type="molecule type" value="Transcribed_RNA"/>
</dbReference>
<dbReference type="AlphaFoldDB" id="A0A0E9RY41"/>
<keyword evidence="1" id="KW-1133">Transmembrane helix</keyword>
<evidence type="ECO:0000313" key="2">
    <source>
        <dbReference type="EMBL" id="JAH33772.1"/>
    </source>
</evidence>
<sequence>MLKKMDIVFKIVGLSVVLLYKIILN</sequence>